<dbReference type="KEGG" id="rin:ACS15_0422"/>
<protein>
    <submittedName>
        <fullName evidence="1">Uncharacterized protein</fullName>
    </submittedName>
</protein>
<accession>A0AAC9FPI8</accession>
<name>A0AAC9FPI8_9RALS</name>
<organism evidence="1 2">
    <name type="scientific">Ralstonia insidiosa</name>
    <dbReference type="NCBI Taxonomy" id="190721"/>
    <lineage>
        <taxon>Bacteria</taxon>
        <taxon>Pseudomonadati</taxon>
        <taxon>Pseudomonadota</taxon>
        <taxon>Betaproteobacteria</taxon>
        <taxon>Burkholderiales</taxon>
        <taxon>Burkholderiaceae</taxon>
        <taxon>Ralstonia</taxon>
    </lineage>
</organism>
<evidence type="ECO:0000313" key="1">
    <source>
        <dbReference type="EMBL" id="ANH71597.1"/>
    </source>
</evidence>
<dbReference type="AlphaFoldDB" id="A0AAC9FPI8"/>
<evidence type="ECO:0000313" key="2">
    <source>
        <dbReference type="Proteomes" id="UP000077927"/>
    </source>
</evidence>
<dbReference type="Proteomes" id="UP000077927">
    <property type="component" value="Chromosome 1"/>
</dbReference>
<gene>
    <name evidence="1" type="ORF">ACS15_0422</name>
</gene>
<sequence length="44" mass="5115">MCCIRRVDVSVRFPVMPGAFIIRTAQRAGWCGPDLARRFWRATF</sequence>
<reference evidence="1 2" key="1">
    <citation type="submission" date="2015-09" db="EMBL/GenBank/DDBJ databases">
        <authorList>
            <person name="Xu Y."/>
            <person name="Nagy A."/>
            <person name="Liu N.T."/>
            <person name="Nou X."/>
        </authorList>
    </citation>
    <scope>NUCLEOTIDE SEQUENCE [LARGE SCALE GENOMIC DNA]</scope>
    <source>
        <strain evidence="1 2">FC1138</strain>
    </source>
</reference>
<proteinExistence type="predicted"/>
<dbReference type="EMBL" id="CP012605">
    <property type="protein sequence ID" value="ANH71597.1"/>
    <property type="molecule type" value="Genomic_DNA"/>
</dbReference>